<protein>
    <recommendedName>
        <fullName evidence="3">Hemerythrin HHE cation binding domain-containing protein</fullName>
    </recommendedName>
</protein>
<sequence>MRDAPGRFDLTMLHAAYGAFRRDADWLAAEGGSSPVTADVWALFSLHWRAQQAAERRALWSVMRHVPGGPPGRAAALDAMDALAVRVVPLIDAVDAAVEHHDSRVLAGYARDLRRAVRALLNHKETEVLPLIHDSLTAFEWGTFDVEFRHEIGVRGLRLFLPWLLDGAPEPTCRAVLGMQPVPIRLVCRRSWLPRYRRRRHRAVPAF</sequence>
<evidence type="ECO:0008006" key="3">
    <source>
        <dbReference type="Google" id="ProtNLM"/>
    </source>
</evidence>
<dbReference type="Proteomes" id="UP000627838">
    <property type="component" value="Unassembled WGS sequence"/>
</dbReference>
<gene>
    <name evidence="1" type="ORF">H4W34_006966</name>
</gene>
<evidence type="ECO:0000313" key="1">
    <source>
        <dbReference type="EMBL" id="MBE1537133.1"/>
    </source>
</evidence>
<dbReference type="EMBL" id="JADBDZ010000001">
    <property type="protein sequence ID" value="MBE1537133.1"/>
    <property type="molecule type" value="Genomic_DNA"/>
</dbReference>
<accession>A0ABR9K351</accession>
<proteinExistence type="predicted"/>
<keyword evidence="2" id="KW-1185">Reference proteome</keyword>
<comment type="caution">
    <text evidence="1">The sequence shown here is derived from an EMBL/GenBank/DDBJ whole genome shotgun (WGS) entry which is preliminary data.</text>
</comment>
<name>A0ABR9K351_9ACTN</name>
<reference evidence="1 2" key="1">
    <citation type="submission" date="2020-10" db="EMBL/GenBank/DDBJ databases">
        <title>Sequencing the genomes of 1000 actinobacteria strains.</title>
        <authorList>
            <person name="Klenk H.-P."/>
        </authorList>
    </citation>
    <scope>NUCLEOTIDE SEQUENCE [LARGE SCALE GENOMIC DNA]</scope>
    <source>
        <strain evidence="1 2">DSM 46744</strain>
    </source>
</reference>
<evidence type="ECO:0000313" key="2">
    <source>
        <dbReference type="Proteomes" id="UP000627838"/>
    </source>
</evidence>
<dbReference type="RefSeq" id="WP_192763058.1">
    <property type="nucleotide sequence ID" value="NZ_JADBDZ010000001.1"/>
</dbReference>
<organism evidence="1 2">
    <name type="scientific">Actinomadura algeriensis</name>
    <dbReference type="NCBI Taxonomy" id="1679523"/>
    <lineage>
        <taxon>Bacteria</taxon>
        <taxon>Bacillati</taxon>
        <taxon>Actinomycetota</taxon>
        <taxon>Actinomycetes</taxon>
        <taxon>Streptosporangiales</taxon>
        <taxon>Thermomonosporaceae</taxon>
        <taxon>Actinomadura</taxon>
    </lineage>
</organism>